<protein>
    <submittedName>
        <fullName evidence="3">Uncharacterized protein</fullName>
    </submittedName>
</protein>
<comment type="caution">
    <text evidence="3">The sequence shown here is derived from an EMBL/GenBank/DDBJ whole genome shotgun (WGS) entry which is preliminary data.</text>
</comment>
<dbReference type="InterPro" id="IPR002347">
    <property type="entry name" value="SDR_fam"/>
</dbReference>
<dbReference type="InterPro" id="IPR020904">
    <property type="entry name" value="Sc_DH/Rdtase_CS"/>
</dbReference>
<dbReference type="Proteomes" id="UP001194746">
    <property type="component" value="Unassembled WGS sequence"/>
</dbReference>
<accession>A0AAD4CBT9</accession>
<proteinExistence type="inferred from homology"/>
<reference evidence="3" key="2">
    <citation type="submission" date="2020-02" db="EMBL/GenBank/DDBJ databases">
        <authorList>
            <person name="Gilchrist C.L.M."/>
            <person name="Chooi Y.-H."/>
        </authorList>
    </citation>
    <scope>NUCLEOTIDE SEQUENCE</scope>
    <source>
        <strain evidence="3">MST-FP2251</strain>
    </source>
</reference>
<evidence type="ECO:0000256" key="1">
    <source>
        <dbReference type="ARBA" id="ARBA00006484"/>
    </source>
</evidence>
<keyword evidence="4" id="KW-1185">Reference proteome</keyword>
<dbReference type="PRINTS" id="PR00080">
    <property type="entry name" value="SDRFAMILY"/>
</dbReference>
<dbReference type="Pfam" id="PF13561">
    <property type="entry name" value="adh_short_C2"/>
    <property type="match status" value="1"/>
</dbReference>
<dbReference type="PROSITE" id="PS00061">
    <property type="entry name" value="ADH_SHORT"/>
    <property type="match status" value="1"/>
</dbReference>
<name>A0AAD4CBT9_ASPNN</name>
<evidence type="ECO:0000256" key="2">
    <source>
        <dbReference type="ARBA" id="ARBA00022857"/>
    </source>
</evidence>
<reference evidence="3" key="1">
    <citation type="journal article" date="2019" name="Beilstein J. Org. Chem.">
        <title>Nanangenines: drimane sesquiterpenoids as the dominant metabolite cohort of a novel Australian fungus, Aspergillus nanangensis.</title>
        <authorList>
            <person name="Lacey H.J."/>
            <person name="Gilchrist C.L.M."/>
            <person name="Crombie A."/>
            <person name="Kalaitzis J.A."/>
            <person name="Vuong D."/>
            <person name="Rutledge P.J."/>
            <person name="Turner P."/>
            <person name="Pitt J.I."/>
            <person name="Lacey E."/>
            <person name="Chooi Y.H."/>
            <person name="Piggott A.M."/>
        </authorList>
    </citation>
    <scope>NUCLEOTIDE SEQUENCE</scope>
    <source>
        <strain evidence="3">MST-FP2251</strain>
    </source>
</reference>
<dbReference type="GO" id="GO:0006633">
    <property type="term" value="P:fatty acid biosynthetic process"/>
    <property type="evidence" value="ECO:0007669"/>
    <property type="project" value="TreeGrafter"/>
</dbReference>
<evidence type="ECO:0000313" key="3">
    <source>
        <dbReference type="EMBL" id="KAF9882917.1"/>
    </source>
</evidence>
<evidence type="ECO:0000313" key="4">
    <source>
        <dbReference type="Proteomes" id="UP001194746"/>
    </source>
</evidence>
<comment type="similarity">
    <text evidence="1">Belongs to the short-chain dehydrogenases/reductases (SDR) family.</text>
</comment>
<keyword evidence="2" id="KW-0521">NADP</keyword>
<dbReference type="PANTHER" id="PTHR42760">
    <property type="entry name" value="SHORT-CHAIN DEHYDROGENASES/REDUCTASES FAMILY MEMBER"/>
    <property type="match status" value="1"/>
</dbReference>
<dbReference type="Gene3D" id="3.40.50.720">
    <property type="entry name" value="NAD(P)-binding Rossmann-like Domain"/>
    <property type="match status" value="1"/>
</dbReference>
<dbReference type="SUPFAM" id="SSF51735">
    <property type="entry name" value="NAD(P)-binding Rossmann-fold domains"/>
    <property type="match status" value="1"/>
</dbReference>
<dbReference type="PANTHER" id="PTHR42760:SF122">
    <property type="entry name" value="NAD(P)-BINDING PROTEIN"/>
    <property type="match status" value="1"/>
</dbReference>
<sequence>MWGNGAAISKVAACEHGARIFGCDLNLEAAQHSQRRLEAEDGNCEVIAADVTCSASVQRLVDECIQRYGRIDALLNNVGRSEPGGPVELSEEAWDRQMAINLKSVYLTCRQVLPIMERQRSGSIVNISSIAGLRYIGKPQVGYAAAKAAMVQFSKTTAILYADKGVRINTVVPGLMHTPLVGYLADRYAGGDLAGMIATRNAQVPMGRMGDGFDVAHAVAFLLSERAKYITGAEIVVDGGITYRTP</sequence>
<dbReference type="CDD" id="cd05233">
    <property type="entry name" value="SDR_c"/>
    <property type="match status" value="1"/>
</dbReference>
<organism evidence="3 4">
    <name type="scientific">Aspergillus nanangensis</name>
    <dbReference type="NCBI Taxonomy" id="2582783"/>
    <lineage>
        <taxon>Eukaryota</taxon>
        <taxon>Fungi</taxon>
        <taxon>Dikarya</taxon>
        <taxon>Ascomycota</taxon>
        <taxon>Pezizomycotina</taxon>
        <taxon>Eurotiomycetes</taxon>
        <taxon>Eurotiomycetidae</taxon>
        <taxon>Eurotiales</taxon>
        <taxon>Aspergillaceae</taxon>
        <taxon>Aspergillus</taxon>
        <taxon>Aspergillus subgen. Circumdati</taxon>
    </lineage>
</organism>
<dbReference type="GO" id="GO:0048038">
    <property type="term" value="F:quinone binding"/>
    <property type="evidence" value="ECO:0007669"/>
    <property type="project" value="TreeGrafter"/>
</dbReference>
<gene>
    <name evidence="3" type="ORF">FE257_004898</name>
</gene>
<dbReference type="GO" id="GO:0044550">
    <property type="term" value="P:secondary metabolite biosynthetic process"/>
    <property type="evidence" value="ECO:0007669"/>
    <property type="project" value="UniProtKB-ARBA"/>
</dbReference>
<dbReference type="PRINTS" id="PR00081">
    <property type="entry name" value="GDHRDH"/>
</dbReference>
<dbReference type="AlphaFoldDB" id="A0AAD4CBT9"/>
<dbReference type="InterPro" id="IPR036291">
    <property type="entry name" value="NAD(P)-bd_dom_sf"/>
</dbReference>
<dbReference type="EMBL" id="VCAU01000203">
    <property type="protein sequence ID" value="KAF9882917.1"/>
    <property type="molecule type" value="Genomic_DNA"/>
</dbReference>
<dbReference type="GO" id="GO:0016616">
    <property type="term" value="F:oxidoreductase activity, acting on the CH-OH group of donors, NAD or NADP as acceptor"/>
    <property type="evidence" value="ECO:0007669"/>
    <property type="project" value="TreeGrafter"/>
</dbReference>
<dbReference type="FunFam" id="3.40.50.720:FF:000084">
    <property type="entry name" value="Short-chain dehydrogenase reductase"/>
    <property type="match status" value="1"/>
</dbReference>